<feature type="coiled-coil region" evidence="12">
    <location>
        <begin position="699"/>
        <end position="740"/>
    </location>
</feature>
<dbReference type="EMBL" id="MCGN01000011">
    <property type="protein sequence ID" value="ORY90967.1"/>
    <property type="molecule type" value="Genomic_DNA"/>
</dbReference>
<dbReference type="InterPro" id="IPR003395">
    <property type="entry name" value="RecF/RecN/SMC_N"/>
</dbReference>
<evidence type="ECO:0000256" key="8">
    <source>
        <dbReference type="ARBA" id="ARBA00023054"/>
    </source>
</evidence>
<evidence type="ECO:0000256" key="10">
    <source>
        <dbReference type="ARBA" id="ARBA00023204"/>
    </source>
</evidence>
<dbReference type="InterPro" id="IPR027417">
    <property type="entry name" value="P-loop_NTPase"/>
</dbReference>
<comment type="subcellular location">
    <subcellularLocation>
        <location evidence="2">Chromosome</location>
    </subcellularLocation>
    <subcellularLocation>
        <location evidence="1">Nucleus</location>
    </subcellularLocation>
</comment>
<protein>
    <submittedName>
        <fullName evidence="15">RecF/RecN/SMC</fullName>
    </submittedName>
</protein>
<evidence type="ECO:0000313" key="16">
    <source>
        <dbReference type="Proteomes" id="UP000242180"/>
    </source>
</evidence>
<feature type="region of interest" description="Disordered" evidence="13">
    <location>
        <begin position="1"/>
        <end position="74"/>
    </location>
</feature>
<dbReference type="PANTHER" id="PTHR19306:SF6">
    <property type="entry name" value="STRUCTURAL MAINTENANCE OF CHROMOSOMES PROTEIN 6"/>
    <property type="match status" value="1"/>
</dbReference>
<dbReference type="InParanoid" id="A0A1X2H0K3"/>
<evidence type="ECO:0000256" key="9">
    <source>
        <dbReference type="ARBA" id="ARBA00023172"/>
    </source>
</evidence>
<feature type="compositionally biased region" description="Basic and acidic residues" evidence="13">
    <location>
        <begin position="18"/>
        <end position="33"/>
    </location>
</feature>
<dbReference type="GO" id="GO:0035861">
    <property type="term" value="C:site of double-strand break"/>
    <property type="evidence" value="ECO:0007669"/>
    <property type="project" value="TreeGrafter"/>
</dbReference>
<dbReference type="Pfam" id="PF02463">
    <property type="entry name" value="SMC_N"/>
    <property type="match status" value="1"/>
</dbReference>
<dbReference type="Proteomes" id="UP000242180">
    <property type="component" value="Unassembled WGS sequence"/>
</dbReference>
<keyword evidence="10" id="KW-0234">DNA repair</keyword>
<feature type="coiled-coil region" evidence="12">
    <location>
        <begin position="279"/>
        <end position="345"/>
    </location>
</feature>
<keyword evidence="6" id="KW-0227">DNA damage</keyword>
<dbReference type="GO" id="GO:0003684">
    <property type="term" value="F:damaged DNA binding"/>
    <property type="evidence" value="ECO:0007669"/>
    <property type="project" value="TreeGrafter"/>
</dbReference>
<evidence type="ECO:0000313" key="15">
    <source>
        <dbReference type="EMBL" id="ORY90967.1"/>
    </source>
</evidence>
<proteinExistence type="inferred from homology"/>
<keyword evidence="11" id="KW-0539">Nucleus</keyword>
<feature type="coiled-coil region" evidence="12">
    <location>
        <begin position="771"/>
        <end position="868"/>
    </location>
</feature>
<dbReference type="GO" id="GO:0030915">
    <property type="term" value="C:Smc5-Smc6 complex"/>
    <property type="evidence" value="ECO:0007669"/>
    <property type="project" value="TreeGrafter"/>
</dbReference>
<feature type="domain" description="RecF/RecN/SMC N-terminal" evidence="14">
    <location>
        <begin position="84"/>
        <end position="1086"/>
    </location>
</feature>
<name>A0A1X2H0K3_SYNRA</name>
<keyword evidence="4" id="KW-0158">Chromosome</keyword>
<evidence type="ECO:0000256" key="11">
    <source>
        <dbReference type="ARBA" id="ARBA00023242"/>
    </source>
</evidence>
<dbReference type="FunCoup" id="A0A1X2H0K3">
    <property type="interactions" value="598"/>
</dbReference>
<dbReference type="Gene3D" id="3.40.50.300">
    <property type="entry name" value="P-loop containing nucleotide triphosphate hydrolases"/>
    <property type="match status" value="2"/>
</dbReference>
<evidence type="ECO:0000256" key="3">
    <source>
        <dbReference type="ARBA" id="ARBA00006793"/>
    </source>
</evidence>
<keyword evidence="9" id="KW-0233">DNA recombination</keyword>
<dbReference type="GO" id="GO:0000724">
    <property type="term" value="P:double-strand break repair via homologous recombination"/>
    <property type="evidence" value="ECO:0007669"/>
    <property type="project" value="TreeGrafter"/>
</dbReference>
<dbReference type="GO" id="GO:0003697">
    <property type="term" value="F:single-stranded DNA binding"/>
    <property type="evidence" value="ECO:0007669"/>
    <property type="project" value="TreeGrafter"/>
</dbReference>
<evidence type="ECO:0000256" key="4">
    <source>
        <dbReference type="ARBA" id="ARBA00022454"/>
    </source>
</evidence>
<keyword evidence="5" id="KW-0547">Nucleotide-binding</keyword>
<dbReference type="SUPFAM" id="SSF52540">
    <property type="entry name" value="P-loop containing nucleoside triphosphate hydrolases"/>
    <property type="match status" value="1"/>
</dbReference>
<evidence type="ECO:0000256" key="6">
    <source>
        <dbReference type="ARBA" id="ARBA00022763"/>
    </source>
</evidence>
<keyword evidence="8 12" id="KW-0175">Coiled coil</keyword>
<dbReference type="PANTHER" id="PTHR19306">
    <property type="entry name" value="STRUCTURAL MAINTENANCE OF CHROMOSOMES 5,6 SMC5, SMC6"/>
    <property type="match status" value="1"/>
</dbReference>
<sequence>MPSGVKRRGRPSDNSLEESQHKNKKTRFEKEQETLASDDDDDDDLIDDEEEDDDDDLDLDQAEDKSQRKQRHGKPIEVNEAGTIARVEVVNFMCHKYLKIDFGPKINFVIGHNGSGKSAILTALTIALGAKATSTNRGKNLSSLIREGANAALASVHITNKGPDAYKQDVYGDVIIVERKINRDGVGTYKLKSASNRVISTKREELTTICDHYSIQIDNPLTTLTQDMARQFLSSSTAEEKYRLFLRGTQLAQLHEDYLSVTDAIHTTKAIIDRKKQYLPDLQKRAKESEAKYKQMLEAREIDSRIDEYNNELVWSQIIAKENEVERARANAAEARKLVQIAEEKVQVVDTRVARHSQDMADIQKMIDEFHTAQQPNRGEKQRLKQIHLEQENRNRELKSDMREINDQVKGARERIAKNNEKIAEEKAKQASSYQEGKRAQLEEEIRTLTIERDEARERQQSNSDQTEQCNTKRRELAGQLQELDQKLRRLKNEEHKMNQYIESLKAQRENKMAAYGRNMPQLLEAIQKETRWRGRRPVGPIGSYLSAKHPQYVDVLEVILKRSMANFVVETFDDSRLLNAMLKRFNLSYSSTVVVAKYDLFDYSHGEPSEEYLTVLRCLEFDNEWVKRQLIVANDIEKTLLMEDRAAADQVMARKPRNIKACYTASIQKVGAAMGARTEALEPYRGPPRFRQDVEPQIREAVGKLRELEQEMRQIQGEKQRLENEMREWKRKEDNLARQAPEIDRVIRDRSFQIRFKEGKLREEDVSIGTDEYERANEVEKERIEQLRSQFKHLSDEQHELAVQLQETVNKINELNQQDQLENQKLVDYQQEIQKITTLRDQEITKLNALRSKHAAERQRYETAKSNAEHLANTCASWTEQAMQEYPDRVETRATPEAIQRKIRELEILREETEKNVGASLEEVEQEARDTLEAWSEAKTIIQQMDSLHKQMQNSLVKRIAHWQEFRTFIALAAMGHFSYYMHKRGDNGSLKFNHKKEKLEIRVATGDQFSRGTRHKDSKSLSGGEKSFSQVSLLLALWQGISSPVVCLDEFDVYMDAVNRKQSMKMLMDAANENSSQYILITPQDASNMVPGPYVTVHRLADPDRS</sequence>
<dbReference type="GO" id="GO:0051276">
    <property type="term" value="P:chromosome organization"/>
    <property type="evidence" value="ECO:0007669"/>
    <property type="project" value="InterPro"/>
</dbReference>
<gene>
    <name evidence="15" type="ORF">BCR43DRAFT_479651</name>
</gene>
<evidence type="ECO:0000256" key="2">
    <source>
        <dbReference type="ARBA" id="ARBA00004286"/>
    </source>
</evidence>
<reference evidence="15 16" key="1">
    <citation type="submission" date="2016-07" db="EMBL/GenBank/DDBJ databases">
        <title>Pervasive Adenine N6-methylation of Active Genes in Fungi.</title>
        <authorList>
            <consortium name="DOE Joint Genome Institute"/>
            <person name="Mondo S.J."/>
            <person name="Dannebaum R.O."/>
            <person name="Kuo R.C."/>
            <person name="Labutti K."/>
            <person name="Haridas S."/>
            <person name="Kuo A."/>
            <person name="Salamov A."/>
            <person name="Ahrendt S.R."/>
            <person name="Lipzen A."/>
            <person name="Sullivan W."/>
            <person name="Andreopoulos W.B."/>
            <person name="Clum A."/>
            <person name="Lindquist E."/>
            <person name="Daum C."/>
            <person name="Ramamoorthy G.K."/>
            <person name="Gryganskyi A."/>
            <person name="Culley D."/>
            <person name="Magnuson J.K."/>
            <person name="James T.Y."/>
            <person name="O'Malley M.A."/>
            <person name="Stajich J.E."/>
            <person name="Spatafora J.W."/>
            <person name="Visel A."/>
            <person name="Grigoriev I.V."/>
        </authorList>
    </citation>
    <scope>NUCLEOTIDE SEQUENCE [LARGE SCALE GENOMIC DNA]</scope>
    <source>
        <strain evidence="15 16">NRRL 2496</strain>
    </source>
</reference>
<evidence type="ECO:0000256" key="13">
    <source>
        <dbReference type="SAM" id="MobiDB-lite"/>
    </source>
</evidence>
<dbReference type="STRING" id="13706.A0A1X2H0K3"/>
<comment type="caution">
    <text evidence="15">The sequence shown here is derived from an EMBL/GenBank/DDBJ whole genome shotgun (WGS) entry which is preliminary data.</text>
</comment>
<feature type="region of interest" description="Disordered" evidence="13">
    <location>
        <begin position="452"/>
        <end position="474"/>
    </location>
</feature>
<organism evidence="15 16">
    <name type="scientific">Syncephalastrum racemosum</name>
    <name type="common">Filamentous fungus</name>
    <dbReference type="NCBI Taxonomy" id="13706"/>
    <lineage>
        <taxon>Eukaryota</taxon>
        <taxon>Fungi</taxon>
        <taxon>Fungi incertae sedis</taxon>
        <taxon>Mucoromycota</taxon>
        <taxon>Mucoromycotina</taxon>
        <taxon>Mucoromycetes</taxon>
        <taxon>Mucorales</taxon>
        <taxon>Syncephalastraceae</taxon>
        <taxon>Syncephalastrum</taxon>
    </lineage>
</organism>
<evidence type="ECO:0000256" key="7">
    <source>
        <dbReference type="ARBA" id="ARBA00022840"/>
    </source>
</evidence>
<accession>A0A1X2H0K3</accession>
<comment type="similarity">
    <text evidence="3">Belongs to the SMC family. SMC6 subfamily.</text>
</comment>
<evidence type="ECO:0000256" key="12">
    <source>
        <dbReference type="SAM" id="Coils"/>
    </source>
</evidence>
<dbReference type="GO" id="GO:0005524">
    <property type="term" value="F:ATP binding"/>
    <property type="evidence" value="ECO:0007669"/>
    <property type="project" value="UniProtKB-KW"/>
</dbReference>
<dbReference type="InterPro" id="IPR036277">
    <property type="entry name" value="SMC_hinge_sf"/>
</dbReference>
<dbReference type="AlphaFoldDB" id="A0A1X2H0K3"/>
<dbReference type="OMA" id="MCHDHFY"/>
<evidence type="ECO:0000256" key="5">
    <source>
        <dbReference type="ARBA" id="ARBA00022741"/>
    </source>
</evidence>
<dbReference type="SUPFAM" id="SSF75553">
    <property type="entry name" value="Smc hinge domain"/>
    <property type="match status" value="1"/>
</dbReference>
<keyword evidence="7" id="KW-0067">ATP-binding</keyword>
<keyword evidence="16" id="KW-1185">Reference proteome</keyword>
<evidence type="ECO:0000256" key="1">
    <source>
        <dbReference type="ARBA" id="ARBA00004123"/>
    </source>
</evidence>
<feature type="compositionally biased region" description="Acidic residues" evidence="13">
    <location>
        <begin position="36"/>
        <end position="61"/>
    </location>
</feature>
<evidence type="ECO:0000259" key="14">
    <source>
        <dbReference type="Pfam" id="PF02463"/>
    </source>
</evidence>
<dbReference type="GO" id="GO:0005634">
    <property type="term" value="C:nucleus"/>
    <property type="evidence" value="ECO:0007669"/>
    <property type="project" value="UniProtKB-SubCell"/>
</dbReference>
<feature type="compositionally biased region" description="Polar residues" evidence="13">
    <location>
        <begin position="461"/>
        <end position="470"/>
    </location>
</feature>
<dbReference type="OrthoDB" id="10072614at2759"/>